<dbReference type="Proteomes" id="UP000434957">
    <property type="component" value="Unassembled WGS sequence"/>
</dbReference>
<dbReference type="PROSITE" id="PS50878">
    <property type="entry name" value="RT_POL"/>
    <property type="match status" value="1"/>
</dbReference>
<dbReference type="PANTHER" id="PTHR19446">
    <property type="entry name" value="REVERSE TRANSCRIPTASES"/>
    <property type="match status" value="1"/>
</dbReference>
<protein>
    <recommendedName>
        <fullName evidence="1">Reverse transcriptase domain-containing protein</fullName>
    </recommendedName>
</protein>
<dbReference type="SUPFAM" id="SSF56672">
    <property type="entry name" value="DNA/RNA polymerases"/>
    <property type="match status" value="1"/>
</dbReference>
<evidence type="ECO:0000313" key="2">
    <source>
        <dbReference type="EMBL" id="KAE8954182.1"/>
    </source>
</evidence>
<feature type="domain" description="Reverse transcriptase" evidence="1">
    <location>
        <begin position="1"/>
        <end position="191"/>
    </location>
</feature>
<reference evidence="3 5" key="1">
    <citation type="submission" date="2018-08" db="EMBL/GenBank/DDBJ databases">
        <title>Genomic investigation of the strawberry pathogen Phytophthora fragariae indicates pathogenicity is determined by transcriptional variation in three key races.</title>
        <authorList>
            <person name="Adams T.M."/>
            <person name="Armitage A.D."/>
            <person name="Sobczyk M.K."/>
            <person name="Bates H.J."/>
            <person name="Dunwell J.M."/>
            <person name="Nellist C.F."/>
            <person name="Harrison R.J."/>
        </authorList>
    </citation>
    <scope>NUCLEOTIDE SEQUENCE [LARGE SCALE GENOMIC DNA]</scope>
    <source>
        <strain evidence="2 4">SCRP249</strain>
        <strain evidence="3 5">SCRP333</strain>
    </source>
</reference>
<name>A0A6A4ASN5_9STRA</name>
<dbReference type="EMBL" id="QXFT01009838">
    <property type="protein sequence ID" value="KAE9262110.1"/>
    <property type="molecule type" value="Genomic_DNA"/>
</dbReference>
<dbReference type="InterPro" id="IPR043502">
    <property type="entry name" value="DNA/RNA_pol_sf"/>
</dbReference>
<evidence type="ECO:0000313" key="3">
    <source>
        <dbReference type="EMBL" id="KAE9262110.1"/>
    </source>
</evidence>
<evidence type="ECO:0000313" key="5">
    <source>
        <dbReference type="Proteomes" id="UP000434957"/>
    </source>
</evidence>
<dbReference type="Proteomes" id="UP000429607">
    <property type="component" value="Unassembled WGS sequence"/>
</dbReference>
<comment type="caution">
    <text evidence="3">The sequence shown here is derived from an EMBL/GenBank/DDBJ whole genome shotgun (WGS) entry which is preliminary data.</text>
</comment>
<sequence>QFHDLQDVCRDRYPDACAVLIDFAKAFDSVLWPALDMVLQHFGFGTTFRAWVKTFYHQTSVSLLLNSSPGDPFLLGAGVRQGDPLSPGLFVVFVEPLLNFLRSRFTDRGVAVKDMTLPHLLMAFADDCTGLLKDVCDAKEFLRLVQEYATAAGLRLNVKKTCIMPFTHHVSRAKLDELRAATDLHVLGISDTAKLLGVLQGASVTDQQRLSAVVAKIRARCAIWKYRARTLRGKVVLLQSIILPLLWYTASVICVPSTVLKTVDIIIRNFVHSKDTDQDSAS</sequence>
<dbReference type="InterPro" id="IPR000477">
    <property type="entry name" value="RT_dom"/>
</dbReference>
<gene>
    <name evidence="2" type="ORF">PR001_g32598</name>
    <name evidence="3" type="ORF">PR003_g33661</name>
</gene>
<evidence type="ECO:0000259" key="1">
    <source>
        <dbReference type="PROSITE" id="PS50878"/>
    </source>
</evidence>
<proteinExistence type="predicted"/>
<organism evidence="3 5">
    <name type="scientific">Phytophthora rubi</name>
    <dbReference type="NCBI Taxonomy" id="129364"/>
    <lineage>
        <taxon>Eukaryota</taxon>
        <taxon>Sar</taxon>
        <taxon>Stramenopiles</taxon>
        <taxon>Oomycota</taxon>
        <taxon>Peronosporomycetes</taxon>
        <taxon>Peronosporales</taxon>
        <taxon>Peronosporaceae</taxon>
        <taxon>Phytophthora</taxon>
    </lineage>
</organism>
<dbReference type="Pfam" id="PF00078">
    <property type="entry name" value="RVT_1"/>
    <property type="match status" value="1"/>
</dbReference>
<dbReference type="AlphaFoldDB" id="A0A6A4ASN5"/>
<keyword evidence="5" id="KW-1185">Reference proteome</keyword>
<evidence type="ECO:0000313" key="4">
    <source>
        <dbReference type="Proteomes" id="UP000429607"/>
    </source>
</evidence>
<dbReference type="EMBL" id="QXFV01010085">
    <property type="protein sequence ID" value="KAE8954182.1"/>
    <property type="molecule type" value="Genomic_DNA"/>
</dbReference>
<accession>A0A6A4ASN5</accession>
<feature type="non-terminal residue" evidence="3">
    <location>
        <position position="1"/>
    </location>
</feature>
<feature type="non-terminal residue" evidence="3">
    <location>
        <position position="282"/>
    </location>
</feature>